<evidence type="ECO:0000256" key="1">
    <source>
        <dbReference type="SAM" id="MobiDB-lite"/>
    </source>
</evidence>
<accession>B9TF19</accession>
<name>B9TF19_RICCO</name>
<dbReference type="EMBL" id="EQ979448">
    <property type="protein sequence ID" value="EEF25545.1"/>
    <property type="molecule type" value="Genomic_DNA"/>
</dbReference>
<dbReference type="Proteomes" id="UP000008311">
    <property type="component" value="Unassembled WGS sequence"/>
</dbReference>
<keyword evidence="3" id="KW-1185">Reference proteome</keyword>
<gene>
    <name evidence="2" type="ORF">RCOM_1915040</name>
</gene>
<sequence length="71" mass="8032">RLPFRQQFVAGERAGQARRVVADAHPRRHRLAQHHLPVRPACRQPACHGEGRDLDTAGKRRGRHGDEAGRQ</sequence>
<reference evidence="3" key="1">
    <citation type="journal article" date="2010" name="Nat. Biotechnol.">
        <title>Draft genome sequence of the oilseed species Ricinus communis.</title>
        <authorList>
            <person name="Chan A.P."/>
            <person name="Crabtree J."/>
            <person name="Zhao Q."/>
            <person name="Lorenzi H."/>
            <person name="Orvis J."/>
            <person name="Puiu D."/>
            <person name="Melake-Berhan A."/>
            <person name="Jones K.M."/>
            <person name="Redman J."/>
            <person name="Chen G."/>
            <person name="Cahoon E.B."/>
            <person name="Gedil M."/>
            <person name="Stanke M."/>
            <person name="Haas B.J."/>
            <person name="Wortman J.R."/>
            <person name="Fraser-Liggett C.M."/>
            <person name="Ravel J."/>
            <person name="Rabinowicz P.D."/>
        </authorList>
    </citation>
    <scope>NUCLEOTIDE SEQUENCE [LARGE SCALE GENOMIC DNA]</scope>
    <source>
        <strain evidence="3">cv. Hale</strain>
    </source>
</reference>
<organism evidence="2 3">
    <name type="scientific">Ricinus communis</name>
    <name type="common">Castor bean</name>
    <dbReference type="NCBI Taxonomy" id="3988"/>
    <lineage>
        <taxon>Eukaryota</taxon>
        <taxon>Viridiplantae</taxon>
        <taxon>Streptophyta</taxon>
        <taxon>Embryophyta</taxon>
        <taxon>Tracheophyta</taxon>
        <taxon>Spermatophyta</taxon>
        <taxon>Magnoliopsida</taxon>
        <taxon>eudicotyledons</taxon>
        <taxon>Gunneridae</taxon>
        <taxon>Pentapetalae</taxon>
        <taxon>rosids</taxon>
        <taxon>fabids</taxon>
        <taxon>Malpighiales</taxon>
        <taxon>Euphorbiaceae</taxon>
        <taxon>Acalyphoideae</taxon>
        <taxon>Acalypheae</taxon>
        <taxon>Ricinus</taxon>
    </lineage>
</organism>
<evidence type="ECO:0000313" key="3">
    <source>
        <dbReference type="Proteomes" id="UP000008311"/>
    </source>
</evidence>
<evidence type="ECO:0000313" key="2">
    <source>
        <dbReference type="EMBL" id="EEF25545.1"/>
    </source>
</evidence>
<dbReference type="AlphaFoldDB" id="B9TF19"/>
<feature type="non-terminal residue" evidence="2">
    <location>
        <position position="1"/>
    </location>
</feature>
<dbReference type="InParanoid" id="B9TF19"/>
<feature type="compositionally biased region" description="Basic and acidic residues" evidence="1">
    <location>
        <begin position="49"/>
        <end position="71"/>
    </location>
</feature>
<feature type="region of interest" description="Disordered" evidence="1">
    <location>
        <begin position="37"/>
        <end position="71"/>
    </location>
</feature>
<protein>
    <submittedName>
        <fullName evidence="2">Uncharacterized protein</fullName>
    </submittedName>
</protein>
<feature type="non-terminal residue" evidence="2">
    <location>
        <position position="71"/>
    </location>
</feature>
<proteinExistence type="predicted"/>